<dbReference type="EMBL" id="QFPX01000008">
    <property type="protein sequence ID" value="PZQ54733.1"/>
    <property type="molecule type" value="Genomic_DNA"/>
</dbReference>
<organism evidence="1 2">
    <name type="scientific">Novosphingobium pentaromativorans</name>
    <dbReference type="NCBI Taxonomy" id="205844"/>
    <lineage>
        <taxon>Bacteria</taxon>
        <taxon>Pseudomonadati</taxon>
        <taxon>Pseudomonadota</taxon>
        <taxon>Alphaproteobacteria</taxon>
        <taxon>Sphingomonadales</taxon>
        <taxon>Sphingomonadaceae</taxon>
        <taxon>Novosphingobium</taxon>
    </lineage>
</organism>
<evidence type="ECO:0000313" key="1">
    <source>
        <dbReference type="EMBL" id="PZQ54733.1"/>
    </source>
</evidence>
<accession>A0A2W5QJ39</accession>
<dbReference type="AlphaFoldDB" id="A0A2W5QJ39"/>
<name>A0A2W5QJ39_9SPHN</name>
<sequence>MTQPRTRRPNSRYRWTRAKALAFLDLLYHGRSVAAAAREVGMSRQSAYRLRERLGADFAAVWREAQRSGAIRRAVLQEV</sequence>
<protein>
    <submittedName>
        <fullName evidence="1">LysR family transcriptional regulator</fullName>
    </submittedName>
</protein>
<reference evidence="1 2" key="1">
    <citation type="submission" date="2017-08" db="EMBL/GenBank/DDBJ databases">
        <title>Infants hospitalized years apart are colonized by the same room-sourced microbial strains.</title>
        <authorList>
            <person name="Brooks B."/>
            <person name="Olm M.R."/>
            <person name="Firek B.A."/>
            <person name="Baker R."/>
            <person name="Thomas B.C."/>
            <person name="Morowitz M.J."/>
            <person name="Banfield J.F."/>
        </authorList>
    </citation>
    <scope>NUCLEOTIDE SEQUENCE [LARGE SCALE GENOMIC DNA]</scope>
    <source>
        <strain evidence="1">S2_005_002_R2_33</strain>
    </source>
</reference>
<evidence type="ECO:0000313" key="2">
    <source>
        <dbReference type="Proteomes" id="UP000249082"/>
    </source>
</evidence>
<gene>
    <name evidence="1" type="ORF">DI555_11970</name>
</gene>
<proteinExistence type="predicted"/>
<dbReference type="Proteomes" id="UP000249082">
    <property type="component" value="Unassembled WGS sequence"/>
</dbReference>
<comment type="caution">
    <text evidence="1">The sequence shown here is derived from an EMBL/GenBank/DDBJ whole genome shotgun (WGS) entry which is preliminary data.</text>
</comment>